<protein>
    <submittedName>
        <fullName evidence="1">Uncharacterized protein</fullName>
    </submittedName>
</protein>
<organismHost>
    <name type="scientific">Chlorella</name>
    <dbReference type="NCBI Taxonomy" id="3071"/>
</organismHost>
<reference evidence="1 2" key="1">
    <citation type="submission" date="2012-10" db="EMBL/GenBank/DDBJ databases">
        <title>Towards defining the chloroviruses: a genomic journey through a genus of large DNA viruses.</title>
        <authorList>
            <person name="Jeanniard A."/>
            <person name="Dunigan D.D."/>
            <person name="Gurnon J.R."/>
            <person name="Agarkova I."/>
            <person name="Kang M."/>
            <person name="Vitek J."/>
            <person name="Duncan G."/>
            <person name="McClung O.W."/>
            <person name="Larsen M."/>
            <person name="Claverie J.-M."/>
            <person name="Van Etten J.L."/>
            <person name="Blanc G."/>
        </authorList>
    </citation>
    <scope>NUCLEOTIDE SEQUENCE [LARGE SCALE GENOMIC DNA]</scope>
</reference>
<organism evidence="1 2">
    <name type="scientific">Paramecium bursaria Chlorella virus IL3A</name>
    <name type="common">PBCV-IL3A</name>
    <dbReference type="NCBI Taxonomy" id="46019"/>
    <lineage>
        <taxon>Viruses</taxon>
        <taxon>Varidnaviria</taxon>
        <taxon>Bamfordvirae</taxon>
        <taxon>Nucleocytoviricota</taxon>
        <taxon>Megaviricetes</taxon>
        <taxon>Algavirales</taxon>
        <taxon>Phycodnaviridae</taxon>
        <taxon>Chlorovirus</taxon>
        <taxon>Chlorovirus illinoense</taxon>
    </lineage>
</organism>
<name>M1HU89_PBCVI</name>
<evidence type="ECO:0000313" key="1">
    <source>
        <dbReference type="EMBL" id="AGE53749.1"/>
    </source>
</evidence>
<proteinExistence type="predicted"/>
<gene>
    <name evidence="1" type="primary">IL-3A_054L</name>
    <name evidence="1" type="ORF">PBCVIL3A_054L</name>
</gene>
<sequence>MKIFVVQADNRPDHPMVAATRSLNSRICNIKGWTYRFIDISPHIRDDESPIMTSWRVKADVVDELDPDTIVVYLDTDAWIQHTADLELLMQDLLDNGKDGAFSRDLYVKDHCIANCGSFFALASPYFKDILKEFVRRADANELIHGVEKTKTWYDMYLFQEYILKSPERFSIYIPDILNTPQGKVIRHNWMSQFKCSIPQEIECIHRLDDTQLVNQETSLPVDRSSIIDTVPFP</sequence>
<accession>M1HU89</accession>
<evidence type="ECO:0000313" key="2">
    <source>
        <dbReference type="Proteomes" id="UP000247091"/>
    </source>
</evidence>
<dbReference type="Proteomes" id="UP000247091">
    <property type="component" value="Segment"/>
</dbReference>
<dbReference type="EMBL" id="JX997169">
    <property type="protein sequence ID" value="AGE53749.1"/>
    <property type="molecule type" value="Genomic_DNA"/>
</dbReference>